<dbReference type="RefSeq" id="WP_264750831.1">
    <property type="nucleotide sequence ID" value="NZ_JAPDHW010000009.1"/>
</dbReference>
<proteinExistence type="predicted"/>
<evidence type="ECO:0000313" key="1">
    <source>
        <dbReference type="EMBL" id="MCW3169650.1"/>
    </source>
</evidence>
<comment type="caution">
    <text evidence="1">The sequence shown here is derived from an EMBL/GenBank/DDBJ whole genome shotgun (WGS) entry which is preliminary data.</text>
</comment>
<evidence type="ECO:0008006" key="3">
    <source>
        <dbReference type="Google" id="ProtNLM"/>
    </source>
</evidence>
<gene>
    <name evidence="1" type="ORF">OMO38_14075</name>
</gene>
<organism evidence="1 2">
    <name type="scientific">Chryseobacterium kimseyorum</name>
    <dbReference type="NCBI Taxonomy" id="2984028"/>
    <lineage>
        <taxon>Bacteria</taxon>
        <taxon>Pseudomonadati</taxon>
        <taxon>Bacteroidota</taxon>
        <taxon>Flavobacteriia</taxon>
        <taxon>Flavobacteriales</taxon>
        <taxon>Weeksellaceae</taxon>
        <taxon>Chryseobacterium group</taxon>
        <taxon>Chryseobacterium</taxon>
    </lineage>
</organism>
<protein>
    <recommendedName>
        <fullName evidence="3">DUF4325 domain-containing protein</fullName>
    </recommendedName>
</protein>
<keyword evidence="2" id="KW-1185">Reference proteome</keyword>
<dbReference type="EMBL" id="JAPDHW010000009">
    <property type="protein sequence ID" value="MCW3169650.1"/>
    <property type="molecule type" value="Genomic_DNA"/>
</dbReference>
<sequence>MAKIDKNSVLNYRNSDELIDFIAMNRYEAENQDILTNGILKTLPSFVQDVIFIIDFETEFEMQGLFTLLENTTGNYLTKISKSFYNTKNIDISTLISELHTNARRPNRANRKTNNETYFGERILEKCIRNYKRKHKKLPITRILRQAG</sequence>
<reference evidence="1" key="1">
    <citation type="submission" date="2022-10" db="EMBL/GenBank/DDBJ databases">
        <title>Chryseobacterium babae sp. nov. isolated from the gut of the beetle Oryctes rhinoceros, and Chryseobacterium kimseyorum sp. nov., isolated from a stick insect rearing cage.</title>
        <authorList>
            <person name="Shelomi M."/>
            <person name="Han C.-J."/>
            <person name="Chen W.-M."/>
            <person name="Chen H.-K."/>
            <person name="Liaw S.-J."/>
            <person name="Muhle E."/>
            <person name="Clermont D."/>
        </authorList>
    </citation>
    <scope>NUCLEOTIDE SEQUENCE</scope>
    <source>
        <strain evidence="1">09-1422</strain>
    </source>
</reference>
<accession>A0ABT3I0P9</accession>
<dbReference type="Proteomes" id="UP001163731">
    <property type="component" value="Unassembled WGS sequence"/>
</dbReference>
<evidence type="ECO:0000313" key="2">
    <source>
        <dbReference type="Proteomes" id="UP001163731"/>
    </source>
</evidence>
<name>A0ABT3I0P9_9FLAO</name>